<gene>
    <name evidence="1" type="ORF">COU06_00030</name>
</gene>
<evidence type="ECO:0000313" key="2">
    <source>
        <dbReference type="Proteomes" id="UP000229112"/>
    </source>
</evidence>
<reference evidence="2" key="1">
    <citation type="submission" date="2017-09" db="EMBL/GenBank/DDBJ databases">
        <title>Depth-based differentiation of microbial function through sediment-hosted aquifers and enrichment of novel symbionts in the deep terrestrial subsurface.</title>
        <authorList>
            <person name="Probst A.J."/>
            <person name="Ladd B."/>
            <person name="Jarett J.K."/>
            <person name="Geller-Mcgrath D.E."/>
            <person name="Sieber C.M.K."/>
            <person name="Emerson J.B."/>
            <person name="Anantharaman K."/>
            <person name="Thomas B.C."/>
            <person name="Malmstrom R."/>
            <person name="Stieglmeier M."/>
            <person name="Klingl A."/>
            <person name="Woyke T."/>
            <person name="Ryan C.M."/>
            <person name="Banfield J.F."/>
        </authorList>
    </citation>
    <scope>NUCLEOTIDE SEQUENCE [LARGE SCALE GENOMIC DNA]</scope>
</reference>
<name>A0A2M6WL08_9BACT</name>
<protein>
    <recommendedName>
        <fullName evidence="3">TauD/TfdA-like domain-containing protein</fullName>
    </recommendedName>
</protein>
<proteinExistence type="predicted"/>
<dbReference type="EMBL" id="PFAY01000001">
    <property type="protein sequence ID" value="PIT93414.1"/>
    <property type="molecule type" value="Genomic_DNA"/>
</dbReference>
<comment type="caution">
    <text evidence="1">The sequence shown here is derived from an EMBL/GenBank/DDBJ whole genome shotgun (WGS) entry which is preliminary data.</text>
</comment>
<dbReference type="AlphaFoldDB" id="A0A2M6WL08"/>
<sequence length="249" mass="27926">MKEKSAENQESLEPPKVLTLDKFDFEFPIKEGRVGKYRVVKAPRELVDLFESSGAGAVRVNSVDFGRNLPDFGGNTTKGASLLPHQDHSPYDPRRFLALSKGSSEMRGASTYILRPEVASKVIPDIIQRFESDLEAFRRYFEYDPASHVTKDELLNCFIPGGLKNLVDQKVGSNPDSKISLYAYCGLMGYLIRGELADQIVEEILQTHGASIFSEEWKTEGTLIIDNSTVFHGRRGQNIPLKRNWIASL</sequence>
<evidence type="ECO:0000313" key="1">
    <source>
        <dbReference type="EMBL" id="PIT93414.1"/>
    </source>
</evidence>
<organism evidence="1 2">
    <name type="scientific">Candidatus Harrisonbacteria bacterium CG10_big_fil_rev_8_21_14_0_10_38_8</name>
    <dbReference type="NCBI Taxonomy" id="1974582"/>
    <lineage>
        <taxon>Bacteria</taxon>
        <taxon>Candidatus Harrisoniibacteriota</taxon>
    </lineage>
</organism>
<dbReference type="Proteomes" id="UP000229112">
    <property type="component" value="Unassembled WGS sequence"/>
</dbReference>
<evidence type="ECO:0008006" key="3">
    <source>
        <dbReference type="Google" id="ProtNLM"/>
    </source>
</evidence>
<accession>A0A2M6WL08</accession>